<evidence type="ECO:0000313" key="1">
    <source>
        <dbReference type="EMBL" id="MBD8498794.1"/>
    </source>
</evidence>
<evidence type="ECO:0000313" key="2">
    <source>
        <dbReference type="Proteomes" id="UP000634529"/>
    </source>
</evidence>
<keyword evidence="2" id="KW-1185">Reference proteome</keyword>
<protein>
    <submittedName>
        <fullName evidence="1">Uncharacterized protein</fullName>
    </submittedName>
</protein>
<sequence length="162" mass="19165">MLKSVNEFYDERITKIDWFSNCGRQIDKAGTKFVYAKNWGDVEKNINSNWDNLKLQIRNRLTSSLHENFRQEYREWNKITIQAKKLLSEGELKKVSTFIQDNNLKTSVYDSIEWDLLTAMMEYAYSPYIQPGFHTELFELYEFGHIPCGWKGKSPEGTLLVF</sequence>
<dbReference type="RefSeq" id="WP_192025162.1">
    <property type="nucleotide sequence ID" value="NZ_JACYTN010000006.1"/>
</dbReference>
<dbReference type="Proteomes" id="UP000634529">
    <property type="component" value="Unassembled WGS sequence"/>
</dbReference>
<organism evidence="1 2">
    <name type="scientific">Paenibacillus arenosi</name>
    <dbReference type="NCBI Taxonomy" id="2774142"/>
    <lineage>
        <taxon>Bacteria</taxon>
        <taxon>Bacillati</taxon>
        <taxon>Bacillota</taxon>
        <taxon>Bacilli</taxon>
        <taxon>Bacillales</taxon>
        <taxon>Paenibacillaceae</taxon>
        <taxon>Paenibacillus</taxon>
    </lineage>
</organism>
<comment type="caution">
    <text evidence="1">The sequence shown here is derived from an EMBL/GenBank/DDBJ whole genome shotgun (WGS) entry which is preliminary data.</text>
</comment>
<name>A0ABR9AXI6_9BACL</name>
<gene>
    <name evidence="1" type="ORF">IFO66_10830</name>
</gene>
<proteinExistence type="predicted"/>
<reference evidence="1 2" key="1">
    <citation type="submission" date="2020-09" db="EMBL/GenBank/DDBJ databases">
        <title>Paenibacillus sp. CAU 1523 isolated from sand of Haeundae Beach.</title>
        <authorList>
            <person name="Kim W."/>
        </authorList>
    </citation>
    <scope>NUCLEOTIDE SEQUENCE [LARGE SCALE GENOMIC DNA]</scope>
    <source>
        <strain evidence="1 2">CAU 1523</strain>
    </source>
</reference>
<accession>A0ABR9AXI6</accession>
<dbReference type="EMBL" id="JACYTN010000006">
    <property type="protein sequence ID" value="MBD8498794.1"/>
    <property type="molecule type" value="Genomic_DNA"/>
</dbReference>